<dbReference type="PANTHER" id="PTHR33908:SF3">
    <property type="entry name" value="UNDECAPRENYL PHOSPHATE-ALPHA-4-AMINO-4-DEOXY-L-ARABINOSE ARABINOSYL TRANSFERASE"/>
    <property type="match status" value="1"/>
</dbReference>
<evidence type="ECO:0000256" key="1">
    <source>
        <dbReference type="ARBA" id="ARBA00004651"/>
    </source>
</evidence>
<proteinExistence type="predicted"/>
<evidence type="ECO:0000256" key="5">
    <source>
        <dbReference type="ARBA" id="ARBA00022692"/>
    </source>
</evidence>
<feature type="transmembrane region" description="Helical" evidence="8">
    <location>
        <begin position="404"/>
        <end position="423"/>
    </location>
</feature>
<dbReference type="EMBL" id="LGIA01000014">
    <property type="protein sequence ID" value="KOH46915.1"/>
    <property type="molecule type" value="Genomic_DNA"/>
</dbReference>
<dbReference type="InterPro" id="IPR050297">
    <property type="entry name" value="LipidA_mod_glycosyltrf_83"/>
</dbReference>
<dbReference type="Proteomes" id="UP000036958">
    <property type="component" value="Unassembled WGS sequence"/>
</dbReference>
<dbReference type="GO" id="GO:0005886">
    <property type="term" value="C:plasma membrane"/>
    <property type="evidence" value="ECO:0007669"/>
    <property type="project" value="UniProtKB-SubCell"/>
</dbReference>
<organism evidence="10 11">
    <name type="scientific">Sunxiuqinia dokdonensis</name>
    <dbReference type="NCBI Taxonomy" id="1409788"/>
    <lineage>
        <taxon>Bacteria</taxon>
        <taxon>Pseudomonadati</taxon>
        <taxon>Bacteroidota</taxon>
        <taxon>Bacteroidia</taxon>
        <taxon>Marinilabiliales</taxon>
        <taxon>Prolixibacteraceae</taxon>
        <taxon>Sunxiuqinia</taxon>
    </lineage>
</organism>
<feature type="transmembrane region" description="Helical" evidence="8">
    <location>
        <begin position="62"/>
        <end position="95"/>
    </location>
</feature>
<dbReference type="AlphaFoldDB" id="A0A0L8VEL2"/>
<keyword evidence="11" id="KW-1185">Reference proteome</keyword>
<dbReference type="InterPro" id="IPR038731">
    <property type="entry name" value="RgtA/B/C-like"/>
</dbReference>
<keyword evidence="3" id="KW-0328">Glycosyltransferase</keyword>
<evidence type="ECO:0000256" key="2">
    <source>
        <dbReference type="ARBA" id="ARBA00022475"/>
    </source>
</evidence>
<keyword evidence="7 8" id="KW-0472">Membrane</keyword>
<feature type="transmembrane region" description="Helical" evidence="8">
    <location>
        <begin position="132"/>
        <end position="149"/>
    </location>
</feature>
<feature type="transmembrane region" description="Helical" evidence="8">
    <location>
        <begin position="202"/>
        <end position="221"/>
    </location>
</feature>
<evidence type="ECO:0000313" key="10">
    <source>
        <dbReference type="EMBL" id="KOH46915.1"/>
    </source>
</evidence>
<dbReference type="OrthoDB" id="8353433at2"/>
<dbReference type="STRING" id="1409788.NC99_03150"/>
<feature type="transmembrane region" description="Helical" evidence="8">
    <location>
        <begin position="294"/>
        <end position="313"/>
    </location>
</feature>
<gene>
    <name evidence="10" type="ORF">NC99_03150</name>
</gene>
<feature type="transmembrane region" description="Helical" evidence="8">
    <location>
        <begin position="6"/>
        <end position="28"/>
    </location>
</feature>
<evidence type="ECO:0000256" key="6">
    <source>
        <dbReference type="ARBA" id="ARBA00022989"/>
    </source>
</evidence>
<dbReference type="GO" id="GO:0009103">
    <property type="term" value="P:lipopolysaccharide biosynthetic process"/>
    <property type="evidence" value="ECO:0007669"/>
    <property type="project" value="UniProtKB-ARBA"/>
</dbReference>
<evidence type="ECO:0000259" key="9">
    <source>
        <dbReference type="Pfam" id="PF13231"/>
    </source>
</evidence>
<feature type="transmembrane region" description="Helical" evidence="8">
    <location>
        <begin position="377"/>
        <end position="395"/>
    </location>
</feature>
<evidence type="ECO:0000256" key="4">
    <source>
        <dbReference type="ARBA" id="ARBA00022679"/>
    </source>
</evidence>
<comment type="subcellular location">
    <subcellularLocation>
        <location evidence="1">Cell membrane</location>
        <topology evidence="1">Multi-pass membrane protein</topology>
    </subcellularLocation>
</comment>
<evidence type="ECO:0000256" key="3">
    <source>
        <dbReference type="ARBA" id="ARBA00022676"/>
    </source>
</evidence>
<feature type="transmembrane region" description="Helical" evidence="8">
    <location>
        <begin position="349"/>
        <end position="371"/>
    </location>
</feature>
<name>A0A0L8VEL2_9BACT</name>
<dbReference type="GO" id="GO:0016763">
    <property type="term" value="F:pentosyltransferase activity"/>
    <property type="evidence" value="ECO:0007669"/>
    <property type="project" value="TreeGrafter"/>
</dbReference>
<reference evidence="11" key="1">
    <citation type="submission" date="2015-07" db="EMBL/GenBank/DDBJ databases">
        <title>Genome sequencing of Sunxiuqinia dokdonensis strain SK.</title>
        <authorList>
            <person name="Ahn S."/>
            <person name="Kim B.-C."/>
        </authorList>
    </citation>
    <scope>NUCLEOTIDE SEQUENCE [LARGE SCALE GENOMIC DNA]</scope>
    <source>
        <strain evidence="11">SK</strain>
    </source>
</reference>
<dbReference type="RefSeq" id="WP_053179100.1">
    <property type="nucleotide sequence ID" value="NZ_LGIA01000014.1"/>
</dbReference>
<feature type="transmembrane region" description="Helical" evidence="8">
    <location>
        <begin position="254"/>
        <end position="274"/>
    </location>
</feature>
<dbReference type="Pfam" id="PF13231">
    <property type="entry name" value="PMT_2"/>
    <property type="match status" value="1"/>
</dbReference>
<evidence type="ECO:0000313" key="11">
    <source>
        <dbReference type="Proteomes" id="UP000036958"/>
    </source>
</evidence>
<sequence length="545" mass="61950">MKHKHWLFFGIVLFLLVNLAGLFIPIVINAAKYAQVGREILDNQDWINMTIGGEPYDQKPPLLFWIAALIFKSFGISVFAYKLGVLLISLIGIYGTFRLGKLLYDEQVGALSAFMWATCLGYAHFHNDIHTDTLLVVPVILSIWQYAAWVKSRKDYHFYLATLLVGLAMLTKGPVAIVIIGSAVGLHLLFTRNFQAIFNYRWLLAIPIVLLMTAPALWGLYNQFGLEGIKFYFWTNNVGRIDGSYAGKNTDPVFYIHTTLYMIAPWAVFSFVGIFMQIREKVRQKFQSTTDTEFYTLGGILVYLLILSTARAKNPHYELPVLPLISIITARWALLIYDLPQFSNLRKILSSIHVVIGILLFALSGVFLLFVFPQADVWIWLVIAAMLGGFIYVLGWESGLDKQIAYLVLAVSALLFSLNIHILPEIEKYQASFGACTIFNQKAGANEKLHIFMPEARYWEVFLYSKNYGQYLVTPDDFKSVNPPANDWVFTGPEGVQELIDMGVPLDTVRILQHNSMTSLSFKFLNPKTRASKLKTRYLLQIRED</sequence>
<feature type="transmembrane region" description="Helical" evidence="8">
    <location>
        <begin position="107"/>
        <end position="125"/>
    </location>
</feature>
<comment type="caution">
    <text evidence="10">The sequence shown here is derived from an EMBL/GenBank/DDBJ whole genome shotgun (WGS) entry which is preliminary data.</text>
</comment>
<keyword evidence="2" id="KW-1003">Cell membrane</keyword>
<dbReference type="PATRIC" id="fig|1409788.3.peg.324"/>
<dbReference type="PANTHER" id="PTHR33908">
    <property type="entry name" value="MANNOSYLTRANSFERASE YKCB-RELATED"/>
    <property type="match status" value="1"/>
</dbReference>
<keyword evidence="4" id="KW-0808">Transferase</keyword>
<keyword evidence="5 8" id="KW-0812">Transmembrane</keyword>
<protein>
    <recommendedName>
        <fullName evidence="9">Glycosyltransferase RgtA/B/C/D-like domain-containing protein</fullName>
    </recommendedName>
</protein>
<evidence type="ECO:0000256" key="8">
    <source>
        <dbReference type="SAM" id="Phobius"/>
    </source>
</evidence>
<feature type="domain" description="Glycosyltransferase RgtA/B/C/D-like" evidence="9">
    <location>
        <begin position="59"/>
        <end position="217"/>
    </location>
</feature>
<accession>A0A0L8VEL2</accession>
<keyword evidence="6 8" id="KW-1133">Transmembrane helix</keyword>
<feature type="transmembrane region" description="Helical" evidence="8">
    <location>
        <begin position="161"/>
        <end position="190"/>
    </location>
</feature>
<evidence type="ECO:0000256" key="7">
    <source>
        <dbReference type="ARBA" id="ARBA00023136"/>
    </source>
</evidence>
<dbReference type="GO" id="GO:0010041">
    <property type="term" value="P:response to iron(III) ion"/>
    <property type="evidence" value="ECO:0007669"/>
    <property type="project" value="TreeGrafter"/>
</dbReference>